<accession>A0A7H0VGS8</accession>
<protein>
    <submittedName>
        <fullName evidence="1">Uncharacterized protein</fullName>
    </submittedName>
</protein>
<dbReference type="KEGG" id="chyd:H4K34_03535"/>
<sequence length="128" mass="14758">MLLVLVACGSKQKQLDLDLSFQEYYFDRQMGGTQAAGINESYYFRVSNPKIILDQLKVRDQVLELELKEDGLFWATTKMLSKDDYIFSDYNKVELFGHLKGGNTEMHWGLDSVPLREQIFMPSAPPQN</sequence>
<dbReference type="RefSeq" id="WP_210759453.1">
    <property type="nucleotide sequence ID" value="NZ_CP060139.1"/>
</dbReference>
<dbReference type="EMBL" id="CP060139">
    <property type="protein sequence ID" value="QNR24926.1"/>
    <property type="molecule type" value="Genomic_DNA"/>
</dbReference>
<evidence type="ECO:0000313" key="2">
    <source>
        <dbReference type="Proteomes" id="UP000516305"/>
    </source>
</evidence>
<proteinExistence type="predicted"/>
<dbReference type="AlphaFoldDB" id="A0A7H0VGS8"/>
<dbReference type="Proteomes" id="UP000516305">
    <property type="component" value="Chromosome"/>
</dbReference>
<organism evidence="1 2">
    <name type="scientific">Croceimicrobium hydrocarbonivorans</name>
    <dbReference type="NCBI Taxonomy" id="2761580"/>
    <lineage>
        <taxon>Bacteria</taxon>
        <taxon>Pseudomonadati</taxon>
        <taxon>Bacteroidota</taxon>
        <taxon>Flavobacteriia</taxon>
        <taxon>Flavobacteriales</taxon>
        <taxon>Owenweeksiaceae</taxon>
        <taxon>Croceimicrobium</taxon>
    </lineage>
</organism>
<name>A0A7H0VGS8_9FLAO</name>
<evidence type="ECO:0000313" key="1">
    <source>
        <dbReference type="EMBL" id="QNR24926.1"/>
    </source>
</evidence>
<reference evidence="1 2" key="1">
    <citation type="submission" date="2020-08" db="EMBL/GenBank/DDBJ databases">
        <title>Croceimicrobium hydrocarbonivorans gen. nov., sp. nov., a novel marine bacterium isolated from a bacterial consortium that degrades polyethylene terephthalate.</title>
        <authorList>
            <person name="Liu R."/>
        </authorList>
    </citation>
    <scope>NUCLEOTIDE SEQUENCE [LARGE SCALE GENOMIC DNA]</scope>
    <source>
        <strain evidence="1 2">A20-9</strain>
    </source>
</reference>
<gene>
    <name evidence="1" type="ORF">H4K34_03535</name>
</gene>
<keyword evidence="2" id="KW-1185">Reference proteome</keyword>